<dbReference type="PANTHER" id="PTHR35585:SF1">
    <property type="entry name" value="HHE DOMAIN PROTEIN (AFU_ORTHOLOGUE AFUA_4G00730)"/>
    <property type="match status" value="1"/>
</dbReference>
<feature type="domain" description="Hemerythrin-like" evidence="1">
    <location>
        <begin position="14"/>
        <end position="128"/>
    </location>
</feature>
<accession>A0ABV5UYZ1</accession>
<dbReference type="InterPro" id="IPR012312">
    <property type="entry name" value="Hemerythrin-like"/>
</dbReference>
<name>A0ABV5UYZ1_9MICO</name>
<gene>
    <name evidence="2" type="ORF">ACFFN0_01795</name>
</gene>
<dbReference type="EMBL" id="JBHMAX010000002">
    <property type="protein sequence ID" value="MFB9730771.1"/>
    <property type="molecule type" value="Genomic_DNA"/>
</dbReference>
<dbReference type="RefSeq" id="WP_141337518.1">
    <property type="nucleotide sequence ID" value="NZ_JBHMAX010000002.1"/>
</dbReference>
<organism evidence="2 3">
    <name type="scientific">Ornithinimicrobium kibberense</name>
    <dbReference type="NCBI Taxonomy" id="282060"/>
    <lineage>
        <taxon>Bacteria</taxon>
        <taxon>Bacillati</taxon>
        <taxon>Actinomycetota</taxon>
        <taxon>Actinomycetes</taxon>
        <taxon>Micrococcales</taxon>
        <taxon>Ornithinimicrobiaceae</taxon>
        <taxon>Ornithinimicrobium</taxon>
    </lineage>
</organism>
<dbReference type="Proteomes" id="UP001589613">
    <property type="component" value="Unassembled WGS sequence"/>
</dbReference>
<evidence type="ECO:0000313" key="2">
    <source>
        <dbReference type="EMBL" id="MFB9730771.1"/>
    </source>
</evidence>
<reference evidence="2 3" key="1">
    <citation type="submission" date="2024-09" db="EMBL/GenBank/DDBJ databases">
        <authorList>
            <person name="Sun Q."/>
            <person name="Mori K."/>
        </authorList>
    </citation>
    <scope>NUCLEOTIDE SEQUENCE [LARGE SCALE GENOMIC DNA]</scope>
    <source>
        <strain evidence="2 3">JCM 12763</strain>
    </source>
</reference>
<keyword evidence="3" id="KW-1185">Reference proteome</keyword>
<dbReference type="PANTHER" id="PTHR35585">
    <property type="entry name" value="HHE DOMAIN PROTEIN (AFU_ORTHOLOGUE AFUA_4G00730)"/>
    <property type="match status" value="1"/>
</dbReference>
<sequence length="187" mass="21035">MTDYSIPRPVSGDVVDLILDDHRLFETLLREMRDSTADRAGARAAFADVLVAHGEAEEQEVYPRLRRRTEDVGEHEVEHGEEEHAEINEALLALLECVGTDTQKFDDAVERMNEVLQHHLTEEELTILNPAREDVSDDDRAQLGQKFLAARSEQLDQGCGSVENVQRLVDEARKEGLLGEDEETSEG</sequence>
<dbReference type="Pfam" id="PF01814">
    <property type="entry name" value="Hemerythrin"/>
    <property type="match status" value="1"/>
</dbReference>
<comment type="caution">
    <text evidence="2">The sequence shown here is derived from an EMBL/GenBank/DDBJ whole genome shotgun (WGS) entry which is preliminary data.</text>
</comment>
<dbReference type="Gene3D" id="1.20.120.520">
    <property type="entry name" value="nmb1532 protein domain like"/>
    <property type="match status" value="1"/>
</dbReference>
<protein>
    <submittedName>
        <fullName evidence="2">Hemerythrin domain-containing protein</fullName>
    </submittedName>
</protein>
<proteinExistence type="predicted"/>
<evidence type="ECO:0000313" key="3">
    <source>
        <dbReference type="Proteomes" id="UP001589613"/>
    </source>
</evidence>
<evidence type="ECO:0000259" key="1">
    <source>
        <dbReference type="Pfam" id="PF01814"/>
    </source>
</evidence>